<keyword evidence="7" id="KW-0472">Membrane</keyword>
<dbReference type="CDD" id="cd12148">
    <property type="entry name" value="fungal_TF_MHR"/>
    <property type="match status" value="1"/>
</dbReference>
<dbReference type="GeneID" id="93578317"/>
<dbReference type="GO" id="GO:0000981">
    <property type="term" value="F:DNA-binding transcription factor activity, RNA polymerase II-specific"/>
    <property type="evidence" value="ECO:0007669"/>
    <property type="project" value="InterPro"/>
</dbReference>
<evidence type="ECO:0000256" key="1">
    <source>
        <dbReference type="ARBA" id="ARBA00004123"/>
    </source>
</evidence>
<dbReference type="SUPFAM" id="SSF57701">
    <property type="entry name" value="Zn2/Cys6 DNA-binding domain"/>
    <property type="match status" value="1"/>
</dbReference>
<evidence type="ECO:0000256" key="7">
    <source>
        <dbReference type="SAM" id="Phobius"/>
    </source>
</evidence>
<keyword evidence="10" id="KW-1185">Reference proteome</keyword>
<dbReference type="PROSITE" id="PS50048">
    <property type="entry name" value="ZN2_CY6_FUNGAL_2"/>
    <property type="match status" value="1"/>
</dbReference>
<evidence type="ECO:0000256" key="4">
    <source>
        <dbReference type="ARBA" id="ARBA00023163"/>
    </source>
</evidence>
<evidence type="ECO:0000259" key="8">
    <source>
        <dbReference type="PROSITE" id="PS50048"/>
    </source>
</evidence>
<evidence type="ECO:0000313" key="10">
    <source>
        <dbReference type="Proteomes" id="UP000184499"/>
    </source>
</evidence>
<dbReference type="PANTHER" id="PTHR37534:SF49">
    <property type="entry name" value="LYSINE BIOSYNTHESIS REGULATORY PROTEIN LYS14"/>
    <property type="match status" value="1"/>
</dbReference>
<dbReference type="InterPro" id="IPR021858">
    <property type="entry name" value="Fun_TF"/>
</dbReference>
<dbReference type="Gene3D" id="4.10.240.10">
    <property type="entry name" value="Zn(2)-C6 fungal-type DNA-binding domain"/>
    <property type="match status" value="1"/>
</dbReference>
<dbReference type="EMBL" id="KV878692">
    <property type="protein sequence ID" value="OJJ67795.1"/>
    <property type="molecule type" value="Genomic_DNA"/>
</dbReference>
<keyword evidence="5" id="KW-0539">Nucleus</keyword>
<comment type="subcellular location">
    <subcellularLocation>
        <location evidence="1">Nucleus</location>
    </subcellularLocation>
</comment>
<dbReference type="PROSITE" id="PS00463">
    <property type="entry name" value="ZN2_CY6_FUNGAL_1"/>
    <property type="match status" value="1"/>
</dbReference>
<dbReference type="Proteomes" id="UP000184499">
    <property type="component" value="Unassembled WGS sequence"/>
</dbReference>
<evidence type="ECO:0000256" key="2">
    <source>
        <dbReference type="ARBA" id="ARBA00023015"/>
    </source>
</evidence>
<evidence type="ECO:0000256" key="6">
    <source>
        <dbReference type="SAM" id="MobiDB-lite"/>
    </source>
</evidence>
<evidence type="ECO:0000313" key="9">
    <source>
        <dbReference type="EMBL" id="OJJ67795.1"/>
    </source>
</evidence>
<organism evidence="9 10">
    <name type="scientific">Aspergillus brasiliensis (strain CBS 101740 / IMI 381727 / IBT 21946)</name>
    <dbReference type="NCBI Taxonomy" id="767769"/>
    <lineage>
        <taxon>Eukaryota</taxon>
        <taxon>Fungi</taxon>
        <taxon>Dikarya</taxon>
        <taxon>Ascomycota</taxon>
        <taxon>Pezizomycotina</taxon>
        <taxon>Eurotiomycetes</taxon>
        <taxon>Eurotiomycetidae</taxon>
        <taxon>Eurotiales</taxon>
        <taxon>Aspergillaceae</taxon>
        <taxon>Aspergillus</taxon>
        <taxon>Aspergillus subgen. Circumdati</taxon>
    </lineage>
</organism>
<accession>A0A1L9U7Z6</accession>
<dbReference type="GO" id="GO:0008270">
    <property type="term" value="F:zinc ion binding"/>
    <property type="evidence" value="ECO:0007669"/>
    <property type="project" value="InterPro"/>
</dbReference>
<dbReference type="AlphaFoldDB" id="A0A1L9U7Z6"/>
<evidence type="ECO:0000256" key="5">
    <source>
        <dbReference type="ARBA" id="ARBA00023242"/>
    </source>
</evidence>
<dbReference type="GO" id="GO:0005634">
    <property type="term" value="C:nucleus"/>
    <property type="evidence" value="ECO:0007669"/>
    <property type="project" value="UniProtKB-SubCell"/>
</dbReference>
<dbReference type="InterPro" id="IPR001138">
    <property type="entry name" value="Zn2Cys6_DnaBD"/>
</dbReference>
<dbReference type="Pfam" id="PF11951">
    <property type="entry name" value="Fungal_trans_2"/>
    <property type="match status" value="1"/>
</dbReference>
<keyword evidence="2" id="KW-0805">Transcription regulation</keyword>
<feature type="region of interest" description="Disordered" evidence="6">
    <location>
        <begin position="1"/>
        <end position="22"/>
    </location>
</feature>
<gene>
    <name evidence="9" type="ORF">ASPBRDRAFT_47308</name>
</gene>
<dbReference type="GO" id="GO:0045944">
    <property type="term" value="P:positive regulation of transcription by RNA polymerase II"/>
    <property type="evidence" value="ECO:0007669"/>
    <property type="project" value="TreeGrafter"/>
</dbReference>
<reference evidence="10" key="1">
    <citation type="journal article" date="2017" name="Genome Biol.">
        <title>Comparative genomics reveals high biological diversity and specific adaptations in the industrially and medically important fungal genus Aspergillus.</title>
        <authorList>
            <person name="de Vries R.P."/>
            <person name="Riley R."/>
            <person name="Wiebenga A."/>
            <person name="Aguilar-Osorio G."/>
            <person name="Amillis S."/>
            <person name="Uchima C.A."/>
            <person name="Anderluh G."/>
            <person name="Asadollahi M."/>
            <person name="Askin M."/>
            <person name="Barry K."/>
            <person name="Battaglia E."/>
            <person name="Bayram O."/>
            <person name="Benocci T."/>
            <person name="Braus-Stromeyer S.A."/>
            <person name="Caldana C."/>
            <person name="Canovas D."/>
            <person name="Cerqueira G.C."/>
            <person name="Chen F."/>
            <person name="Chen W."/>
            <person name="Choi C."/>
            <person name="Clum A."/>
            <person name="Dos Santos R.A."/>
            <person name="Damasio A.R."/>
            <person name="Diallinas G."/>
            <person name="Emri T."/>
            <person name="Fekete E."/>
            <person name="Flipphi M."/>
            <person name="Freyberg S."/>
            <person name="Gallo A."/>
            <person name="Gournas C."/>
            <person name="Habgood R."/>
            <person name="Hainaut M."/>
            <person name="Harispe M.L."/>
            <person name="Henrissat B."/>
            <person name="Hilden K.S."/>
            <person name="Hope R."/>
            <person name="Hossain A."/>
            <person name="Karabika E."/>
            <person name="Karaffa L."/>
            <person name="Karanyi Z."/>
            <person name="Krasevec N."/>
            <person name="Kuo A."/>
            <person name="Kusch H."/>
            <person name="LaButti K."/>
            <person name="Lagendijk E.L."/>
            <person name="Lapidus A."/>
            <person name="Levasseur A."/>
            <person name="Lindquist E."/>
            <person name="Lipzen A."/>
            <person name="Logrieco A.F."/>
            <person name="MacCabe A."/>
            <person name="Maekelae M.R."/>
            <person name="Malavazi I."/>
            <person name="Melin P."/>
            <person name="Meyer V."/>
            <person name="Mielnichuk N."/>
            <person name="Miskei M."/>
            <person name="Molnar A.P."/>
            <person name="Mule G."/>
            <person name="Ngan C.Y."/>
            <person name="Orejas M."/>
            <person name="Orosz E."/>
            <person name="Ouedraogo J.P."/>
            <person name="Overkamp K.M."/>
            <person name="Park H.-S."/>
            <person name="Perrone G."/>
            <person name="Piumi F."/>
            <person name="Punt P.J."/>
            <person name="Ram A.F."/>
            <person name="Ramon A."/>
            <person name="Rauscher S."/>
            <person name="Record E."/>
            <person name="Riano-Pachon D.M."/>
            <person name="Robert V."/>
            <person name="Roehrig J."/>
            <person name="Ruller R."/>
            <person name="Salamov A."/>
            <person name="Salih N.S."/>
            <person name="Samson R.A."/>
            <person name="Sandor E."/>
            <person name="Sanguinetti M."/>
            <person name="Schuetze T."/>
            <person name="Sepcic K."/>
            <person name="Shelest E."/>
            <person name="Sherlock G."/>
            <person name="Sophianopoulou V."/>
            <person name="Squina F.M."/>
            <person name="Sun H."/>
            <person name="Susca A."/>
            <person name="Todd R.B."/>
            <person name="Tsang A."/>
            <person name="Unkles S.E."/>
            <person name="van de Wiele N."/>
            <person name="van Rossen-Uffink D."/>
            <person name="Oliveira J.V."/>
            <person name="Vesth T.C."/>
            <person name="Visser J."/>
            <person name="Yu J.-H."/>
            <person name="Zhou M."/>
            <person name="Andersen M.R."/>
            <person name="Archer D.B."/>
            <person name="Baker S.E."/>
            <person name="Benoit I."/>
            <person name="Brakhage A.A."/>
            <person name="Braus G.H."/>
            <person name="Fischer R."/>
            <person name="Frisvad J.C."/>
            <person name="Goldman G.H."/>
            <person name="Houbraken J."/>
            <person name="Oakley B."/>
            <person name="Pocsi I."/>
            <person name="Scazzocchio C."/>
            <person name="Seiboth B."/>
            <person name="vanKuyk P.A."/>
            <person name="Wortman J."/>
            <person name="Dyer P.S."/>
            <person name="Grigoriev I.V."/>
        </authorList>
    </citation>
    <scope>NUCLEOTIDE SEQUENCE [LARGE SCALE GENOMIC DNA]</scope>
    <source>
        <strain evidence="10">CBS 101740 / IMI 381727 / IBT 21946</strain>
    </source>
</reference>
<keyword evidence="4" id="KW-0804">Transcription</keyword>
<dbReference type="OrthoDB" id="5069333at2759"/>
<keyword evidence="3" id="KW-0238">DNA-binding</keyword>
<dbReference type="VEuPathDB" id="FungiDB:ASPBRDRAFT_47308"/>
<proteinExistence type="predicted"/>
<name>A0A1L9U7Z6_ASPBC</name>
<dbReference type="Pfam" id="PF00172">
    <property type="entry name" value="Zn_clus"/>
    <property type="match status" value="1"/>
</dbReference>
<dbReference type="GO" id="GO:0000976">
    <property type="term" value="F:transcription cis-regulatory region binding"/>
    <property type="evidence" value="ECO:0007669"/>
    <property type="project" value="TreeGrafter"/>
</dbReference>
<dbReference type="PANTHER" id="PTHR37534">
    <property type="entry name" value="TRANSCRIPTIONAL ACTIVATOR PROTEIN UGA3"/>
    <property type="match status" value="1"/>
</dbReference>
<keyword evidence="7" id="KW-1133">Transmembrane helix</keyword>
<dbReference type="STRING" id="767769.A0A1L9U7Z6"/>
<sequence>MTTFNTRDASDRGRQAGPSNRGSCLVCRKRRIRCPRNKPVCERCWNDNKKCVYGQNFRWEEESIMLGIAHGRSRGTSQFSQKEPWKILVVERKNFQFLNFGINDMDISRGLSYSTVSSDGCLSQNSVPPSLSPMPGIWPEFSNKLFELYCEQVSQSMILINDCWNPFRRLVLPLAFQNPIILAMVFALGALSLAQAGQKKLHSIALHYKIHSIRMLRHALLHSTSIMSDSNMIAILMLSVFEASESEDSTWSIHLCAVFDMINTSSKKEMSSFSPEVLRFVSRFFIVKEAFWGTACGKRGKVKTFPIARTTVIDPHLGCSLELIDIISEITDLSMQSSQFNLSSYSQVSSPPEDLTHKFNLWSEKKEIIRHRLEHLTQHISSTTLPETQSRFSAGPQHHEQCVAPGWLEKMLQQTSSLIHVSVRLYFLVCLCTSSPDHPNVQNLLQEAIALLKSPSLYSVHPMLVWPIFICAIYAVDDADRVFFLDKFDALQTHCHVHLAARALKRCRNIVESVWKQRDIRRQLGFEDEWMKVVQPMILGLSF</sequence>
<feature type="transmembrane region" description="Helical" evidence="7">
    <location>
        <begin position="180"/>
        <end position="198"/>
    </location>
</feature>
<feature type="domain" description="Zn(2)-C6 fungal-type" evidence="8">
    <location>
        <begin position="23"/>
        <end position="53"/>
    </location>
</feature>
<evidence type="ECO:0000256" key="3">
    <source>
        <dbReference type="ARBA" id="ARBA00023125"/>
    </source>
</evidence>
<dbReference type="OMA" id="RCPENKP"/>
<dbReference type="CDD" id="cd00067">
    <property type="entry name" value="GAL4"/>
    <property type="match status" value="1"/>
</dbReference>
<dbReference type="InterPro" id="IPR036864">
    <property type="entry name" value="Zn2-C6_fun-type_DNA-bd_sf"/>
</dbReference>
<keyword evidence="7" id="KW-0812">Transmembrane</keyword>
<protein>
    <recommendedName>
        <fullName evidence="8">Zn(2)-C6 fungal-type domain-containing protein</fullName>
    </recommendedName>
</protein>
<dbReference type="RefSeq" id="XP_067475044.1">
    <property type="nucleotide sequence ID" value="XM_067625829.1"/>
</dbReference>
<dbReference type="SMART" id="SM00066">
    <property type="entry name" value="GAL4"/>
    <property type="match status" value="1"/>
</dbReference>